<dbReference type="Gene3D" id="3.40.50.10330">
    <property type="entry name" value="Probable inorganic polyphosphate/atp-NAD kinase, domain 1"/>
    <property type="match status" value="1"/>
</dbReference>
<reference evidence="2" key="1">
    <citation type="submission" date="2020-05" db="UniProtKB">
        <authorList>
            <consortium name="EnsemblMetazoa"/>
        </authorList>
    </citation>
    <scope>IDENTIFICATION</scope>
    <source>
        <strain evidence="2">TTRI</strain>
    </source>
</reference>
<dbReference type="GO" id="GO:0019674">
    <property type="term" value="P:NAD+ metabolic process"/>
    <property type="evidence" value="ECO:0007669"/>
    <property type="project" value="UniProtKB-UniRule"/>
</dbReference>
<accession>A0A1A9UY67</accession>
<dbReference type="PANTHER" id="PTHR13158">
    <property type="match status" value="1"/>
</dbReference>
<sequence length="431" mass="49149">MRTEKNMFKTKNFLQLIAKELLSIRRSSGVQVAPTVSLEPSKFKLRRALIITKLSRYEFEQSRYPELNEEQFHQMMRKRGTDLDAWIYHHKLHKSFEDNIVKCFQDAGCEVKMTSRAEFRSSLSKEVMNWADVIVPIGGDGTFLLAAGRASPLFAQSHTKIPIVGFNSDPQRSAGRLLLPKHYSDYPGEAVAKIKAGDFKWMHRTRIRSTILGNNGKIPQSYDLYRHCVSKMEQKTTRPETLDKELAKKYDAKVKRVLPYLALNEVFIGETLSSRVTHLQLTLDHGNVLYKTKSSGLCVSTGTGSTSWHSSINRITRHSMDSLSKILPEEIRNDFNGLDKDQLVRKYNESLIFAADDPRICYSIREQINVGVWPSPEEFEPRQFVSNLYVKSCCFDANLVIDGSICYSFNDGSKVLLEVHPEDALLAITLD</sequence>
<dbReference type="GO" id="GO:0003951">
    <property type="term" value="F:NAD+ kinase activity"/>
    <property type="evidence" value="ECO:0007669"/>
    <property type="project" value="UniProtKB-UniRule"/>
</dbReference>
<comment type="subunit">
    <text evidence="1">Homodimer.</text>
</comment>
<dbReference type="STRING" id="7395.A0A1A9UY67"/>
<dbReference type="InterPro" id="IPR017438">
    <property type="entry name" value="ATP-NAD_kinase_N"/>
</dbReference>
<dbReference type="InterPro" id="IPR017437">
    <property type="entry name" value="ATP-NAD_kinase_PpnK-typ_C"/>
</dbReference>
<dbReference type="PANTHER" id="PTHR13158:SF5">
    <property type="entry name" value="NAD KINASE 2, MITOCHONDRIAL"/>
    <property type="match status" value="1"/>
</dbReference>
<evidence type="ECO:0000313" key="3">
    <source>
        <dbReference type="Proteomes" id="UP000078200"/>
    </source>
</evidence>
<evidence type="ECO:0000256" key="1">
    <source>
        <dbReference type="PIRNR" id="PIRNR017565"/>
    </source>
</evidence>
<dbReference type="InterPro" id="IPR016064">
    <property type="entry name" value="NAD/diacylglycerol_kinase_sf"/>
</dbReference>
<dbReference type="VEuPathDB" id="VectorBase:GAUT019576"/>
<evidence type="ECO:0000313" key="2">
    <source>
        <dbReference type="EnsemblMetazoa" id="GAUT019576-PA"/>
    </source>
</evidence>
<organism evidence="2 3">
    <name type="scientific">Glossina austeni</name>
    <name type="common">Savannah tsetse fly</name>
    <dbReference type="NCBI Taxonomy" id="7395"/>
    <lineage>
        <taxon>Eukaryota</taxon>
        <taxon>Metazoa</taxon>
        <taxon>Ecdysozoa</taxon>
        <taxon>Arthropoda</taxon>
        <taxon>Hexapoda</taxon>
        <taxon>Insecta</taxon>
        <taxon>Pterygota</taxon>
        <taxon>Neoptera</taxon>
        <taxon>Endopterygota</taxon>
        <taxon>Diptera</taxon>
        <taxon>Brachycera</taxon>
        <taxon>Muscomorpha</taxon>
        <taxon>Hippoboscoidea</taxon>
        <taxon>Glossinidae</taxon>
        <taxon>Glossina</taxon>
    </lineage>
</organism>
<keyword evidence="1" id="KW-0520">NAD</keyword>
<keyword evidence="3" id="KW-1185">Reference proteome</keyword>
<name>A0A1A9UY67_GLOAU</name>
<dbReference type="GO" id="GO:0006741">
    <property type="term" value="P:NADP+ biosynthetic process"/>
    <property type="evidence" value="ECO:0007669"/>
    <property type="project" value="UniProtKB-UniRule"/>
</dbReference>
<comment type="similarity">
    <text evidence="1">Belongs to the NAD kinase family.</text>
</comment>
<dbReference type="SUPFAM" id="SSF111331">
    <property type="entry name" value="NAD kinase/diacylglycerol kinase-like"/>
    <property type="match status" value="1"/>
</dbReference>
<dbReference type="PIRSF" id="PIRSF017565">
    <property type="entry name" value="Kin_ATP-NAD_euk"/>
    <property type="match status" value="1"/>
</dbReference>
<proteinExistence type="inferred from homology"/>
<protein>
    <recommendedName>
        <fullName evidence="1">NAD kinase 2, mitochondrial</fullName>
        <ecNumber evidence="1">2.7.1.23</ecNumber>
    </recommendedName>
    <alternativeName>
        <fullName evidence="1">NAD kinase domain-containing protein 1, mitochondrial</fullName>
    </alternativeName>
</protein>
<keyword evidence="1" id="KW-0808">Transferase</keyword>
<keyword evidence="1" id="KW-0521">NADP</keyword>
<dbReference type="InterPro" id="IPR012355">
    <property type="entry name" value="NADK2_mit"/>
</dbReference>
<keyword evidence="1" id="KW-0496">Mitochondrion</keyword>
<dbReference type="GO" id="GO:0005524">
    <property type="term" value="F:ATP binding"/>
    <property type="evidence" value="ECO:0007669"/>
    <property type="project" value="UniProtKB-UniRule"/>
</dbReference>
<comment type="catalytic activity">
    <reaction evidence="1">
        <text>NAD(+) + ATP = ADP + NADP(+) + H(+)</text>
        <dbReference type="Rhea" id="RHEA:18629"/>
        <dbReference type="ChEBI" id="CHEBI:15378"/>
        <dbReference type="ChEBI" id="CHEBI:30616"/>
        <dbReference type="ChEBI" id="CHEBI:57540"/>
        <dbReference type="ChEBI" id="CHEBI:58349"/>
        <dbReference type="ChEBI" id="CHEBI:456216"/>
        <dbReference type="EC" id="2.7.1.23"/>
    </reaction>
</comment>
<comment type="subcellular location">
    <subcellularLocation>
        <location evidence="1">Mitochondrion</location>
    </subcellularLocation>
</comment>
<dbReference type="GO" id="GO:0005739">
    <property type="term" value="C:mitochondrion"/>
    <property type="evidence" value="ECO:0007669"/>
    <property type="project" value="UniProtKB-SubCell"/>
</dbReference>
<dbReference type="GO" id="GO:0042803">
    <property type="term" value="F:protein homodimerization activity"/>
    <property type="evidence" value="ECO:0007669"/>
    <property type="project" value="UniProtKB-UniRule"/>
</dbReference>
<comment type="function">
    <text evidence="1">Mitochondrial NAD(+) kinase that phosphorylates NAD(+) to yield NADP(+). Can use both ATP or inorganic polyphosphate as the phosphoryl donor.</text>
</comment>
<dbReference type="Gene3D" id="2.60.200.30">
    <property type="entry name" value="Probable inorganic polyphosphate/atp-NAD kinase, domain 2"/>
    <property type="match status" value="1"/>
</dbReference>
<dbReference type="EC" id="2.7.1.23" evidence="1"/>
<keyword evidence="1" id="KW-0067">ATP-binding</keyword>
<keyword evidence="1" id="KW-0418">Kinase</keyword>
<keyword evidence="1" id="KW-0547">Nucleotide-binding</keyword>
<dbReference type="AlphaFoldDB" id="A0A1A9UY67"/>
<dbReference type="Proteomes" id="UP000078200">
    <property type="component" value="Unassembled WGS sequence"/>
</dbReference>
<dbReference type="EnsemblMetazoa" id="GAUT019576-RA">
    <property type="protein sequence ID" value="GAUT019576-PA"/>
    <property type="gene ID" value="GAUT019576"/>
</dbReference>